<dbReference type="SUPFAM" id="SSF53335">
    <property type="entry name" value="S-adenosyl-L-methionine-dependent methyltransferases"/>
    <property type="match status" value="1"/>
</dbReference>
<sequence>MALIGDLLKGKTLIPKGDIVLHVTDEYGDIVVADSGDYRILRFEGINEQSKMLKSDINSPVHNYIKAMLMAVGFTSAHNVLILGLGGGALVRALHSIDDQWSLDVVELREGVLCVARKCFSLPVSDNIAYYIEDAESYLRRTHTPHYDLIFSDLYSAFAMDPLQGTESFLRSCLRKMCDHSWLVLNYHEIPRAESPLYGVLHQLFDEVLYCRVPSGNVIIFAAKTSHQYTTTERRNQAKQLLAKLGSGLEYLSKKIIPLSSS</sequence>
<organism evidence="2 5">
    <name type="scientific">Rouxiella silvae</name>
    <dbReference type="NCBI Taxonomy" id="1646373"/>
    <lineage>
        <taxon>Bacteria</taxon>
        <taxon>Pseudomonadati</taxon>
        <taxon>Pseudomonadota</taxon>
        <taxon>Gammaproteobacteria</taxon>
        <taxon>Enterobacterales</taxon>
        <taxon>Yersiniaceae</taxon>
        <taxon>Rouxiella</taxon>
    </lineage>
</organism>
<reference evidence="2" key="4">
    <citation type="submission" date="2022-09" db="EMBL/GenBank/DDBJ databases">
        <title>Rouxiella aceris sp. nov., isolated from tree sap and emended description of the genus Rhouxiella.</title>
        <authorList>
            <person name="Kim I.S."/>
        </authorList>
    </citation>
    <scope>NUCLEOTIDE SEQUENCE</scope>
    <source>
        <strain evidence="2">SAP-2</strain>
    </source>
</reference>
<evidence type="ECO:0000313" key="3">
    <source>
        <dbReference type="EMBL" id="ORJ21701.1"/>
    </source>
</evidence>
<evidence type="ECO:0000313" key="5">
    <source>
        <dbReference type="Proteomes" id="UP000705283"/>
    </source>
</evidence>
<dbReference type="Proteomes" id="UP000705283">
    <property type="component" value="Unassembled WGS sequence"/>
</dbReference>
<reference evidence="2" key="3">
    <citation type="submission" date="2020-11" db="EMBL/GenBank/DDBJ databases">
        <authorList>
            <person name="Lee S.D."/>
        </authorList>
    </citation>
    <scope>NUCLEOTIDE SEQUENCE</scope>
    <source>
        <strain evidence="2">SAP-2</strain>
    </source>
</reference>
<dbReference type="RefSeq" id="WP_084982859.1">
    <property type="nucleotide sequence ID" value="NZ_CBCSCF010000003.1"/>
</dbReference>
<evidence type="ECO:0000256" key="1">
    <source>
        <dbReference type="ARBA" id="ARBA00023115"/>
    </source>
</evidence>
<comment type="caution">
    <text evidence="2">The sequence shown here is derived from an EMBL/GenBank/DDBJ whole genome shotgun (WGS) entry which is preliminary data.</text>
</comment>
<dbReference type="Gene3D" id="3.40.50.150">
    <property type="entry name" value="Vaccinia Virus protein VP39"/>
    <property type="match status" value="1"/>
</dbReference>
<reference evidence="3" key="1">
    <citation type="submission" date="2016-12" db="EMBL/GenBank/DDBJ databases">
        <authorList>
            <person name="Le Fleche-Mateos A."/>
        </authorList>
    </citation>
    <scope>NUCLEOTIDE SEQUENCE</scope>
    <source>
        <strain evidence="3">213</strain>
    </source>
</reference>
<gene>
    <name evidence="3" type="ORF">BS639_08685</name>
    <name evidence="2" type="ORF">ITX54_10735</name>
</gene>
<evidence type="ECO:0000313" key="4">
    <source>
        <dbReference type="Proteomes" id="UP000192722"/>
    </source>
</evidence>
<dbReference type="EMBL" id="MRWD01000016">
    <property type="protein sequence ID" value="ORJ21701.1"/>
    <property type="molecule type" value="Genomic_DNA"/>
</dbReference>
<dbReference type="Proteomes" id="UP000192722">
    <property type="component" value="Unassembled WGS sequence"/>
</dbReference>
<reference evidence="3 4" key="2">
    <citation type="journal article" date="2017" name="Int. J. Syst. Evol. Microbiol.">
        <title>Rouxiella badensis sp. nov. and Rouxiella silvae sp. nov. isolated from peat bog soil in Germany and emendation of the genus description.</title>
        <authorList>
            <person name="Le Fleche-Mateos A."/>
            <person name="Kugler J.H."/>
            <person name="Hansen S.H."/>
            <person name="Syldatk C."/>
            <person name="Hausmann R."/>
            <person name="Lomprez F."/>
            <person name="Vandenbogaert M."/>
            <person name="Manuguerra J.C."/>
            <person name="Grimont P.A."/>
        </authorList>
    </citation>
    <scope>NUCLEOTIDE SEQUENCE [LARGE SCALE GENOMIC DNA]</scope>
    <source>
        <strain evidence="3 4">213</strain>
    </source>
</reference>
<dbReference type="PANTHER" id="PTHR43317:SF1">
    <property type="entry name" value="THERMOSPERMINE SYNTHASE ACAULIS5"/>
    <property type="match status" value="1"/>
</dbReference>
<dbReference type="AlphaFoldDB" id="A0AA40X2S5"/>
<dbReference type="EMBL" id="JADMKS010000004">
    <property type="protein sequence ID" value="MBF6637127.1"/>
    <property type="molecule type" value="Genomic_DNA"/>
</dbReference>
<name>A0AA40X2S5_9GAMM</name>
<keyword evidence="1" id="KW-0620">Polyamine biosynthesis</keyword>
<dbReference type="InterPro" id="IPR029063">
    <property type="entry name" value="SAM-dependent_MTases_sf"/>
</dbReference>
<protein>
    <submittedName>
        <fullName evidence="2">Spermidine synthase</fullName>
    </submittedName>
</protein>
<keyword evidence="4" id="KW-1185">Reference proteome</keyword>
<accession>A0AA40X2S5</accession>
<evidence type="ECO:0000313" key="2">
    <source>
        <dbReference type="EMBL" id="MBF6637127.1"/>
    </source>
</evidence>
<dbReference type="GO" id="GO:0006596">
    <property type="term" value="P:polyamine biosynthetic process"/>
    <property type="evidence" value="ECO:0007669"/>
    <property type="project" value="UniProtKB-KW"/>
</dbReference>
<dbReference type="PANTHER" id="PTHR43317">
    <property type="entry name" value="THERMOSPERMINE SYNTHASE ACAULIS5"/>
    <property type="match status" value="1"/>
</dbReference>
<proteinExistence type="predicted"/>